<dbReference type="Pfam" id="PF05789">
    <property type="entry name" value="Baculo_VP1054"/>
    <property type="match status" value="1"/>
</dbReference>
<dbReference type="InterPro" id="IPR008416">
    <property type="entry name" value="Baculo_VP1054"/>
</dbReference>
<reference evidence="1" key="1">
    <citation type="journal article" date="2016" name="PLoS ONE">
        <title>Genome of Cnaphalocrocis medinalis Granulovirus, the First Crambidae-Infecting Betabaculovirus Isolated from Rice Leaffolder to Sequenced.</title>
        <authorList>
            <person name="Han G."/>
            <person name="Xu J."/>
            <person name="Liu Q."/>
            <person name="Li C."/>
            <person name="Xu H."/>
            <person name="Lu Z."/>
        </authorList>
    </citation>
    <scope>NUCLEOTIDE SEQUENCE</scope>
</reference>
<accession>A0A125QVW9</accession>
<dbReference type="EMBL" id="KP658210">
    <property type="protein sequence ID" value="ALN42063.1"/>
    <property type="molecule type" value="Genomic_DNA"/>
</dbReference>
<organism evidence="1">
    <name type="scientific">Cnaphalocrocis medinalis granulovirus</name>
    <dbReference type="NCBI Taxonomy" id="1750712"/>
    <lineage>
        <taxon>Viruses</taxon>
        <taxon>Viruses incertae sedis</taxon>
        <taxon>Naldaviricetes</taxon>
        <taxon>Lefavirales</taxon>
        <taxon>Baculoviridae</taxon>
        <taxon>Betabaculovirus</taxon>
        <taxon>Betabaculovirus cnamedinalis</taxon>
    </lineage>
</organism>
<name>A0A125QVW9_9BBAC</name>
<protein>
    <submittedName>
        <fullName evidence="1">Vp1054</fullName>
    </submittedName>
</protein>
<evidence type="ECO:0000313" key="1">
    <source>
        <dbReference type="EMBL" id="ALN42063.1"/>
    </source>
</evidence>
<proteinExistence type="predicted"/>
<sequence>MMDMRYCSPNGDPYYEWLLDNNNDNNNTIKREKFQSANTLICKVKFTKLQHNEILRGVEEAGEMNIEIIRDVLRELYNYIYNDKTGLNGHANETDYYDESKVYVLFNKMYISCVYSINQCIILPQEMYCLFKNGLQPKVTRPFEYFSVPENMYSVVSQHIYKSFILYNTALTMMLNQPNPFNDTTKVISKIIESVGVCDGGVEGGKKTRIKVCALKFGGSNAPCNHVMCPPKEMVKKIYKYTKWRLNPKLYTRYYDMLGDNDKPKSVENAREWSVFLINFKNYLTSKP</sequence>